<keyword evidence="1" id="KW-0539">Nucleus</keyword>
<dbReference type="GO" id="GO:0003677">
    <property type="term" value="F:DNA binding"/>
    <property type="evidence" value="ECO:0007669"/>
    <property type="project" value="InterPro"/>
</dbReference>
<dbReference type="InterPro" id="IPR050987">
    <property type="entry name" value="AtrR-like"/>
</dbReference>
<name>A0A8H5KV87_9HYPO</name>
<organism evidence="4 5">
    <name type="scientific">Fusarium pseudocircinatum</name>
    <dbReference type="NCBI Taxonomy" id="56676"/>
    <lineage>
        <taxon>Eukaryota</taxon>
        <taxon>Fungi</taxon>
        <taxon>Dikarya</taxon>
        <taxon>Ascomycota</taxon>
        <taxon>Pezizomycotina</taxon>
        <taxon>Sordariomycetes</taxon>
        <taxon>Hypocreomycetidae</taxon>
        <taxon>Hypocreales</taxon>
        <taxon>Nectriaceae</taxon>
        <taxon>Fusarium</taxon>
        <taxon>Fusarium fujikuroi species complex</taxon>
    </lineage>
</organism>
<comment type="caution">
    <text evidence="4">The sequence shown here is derived from an EMBL/GenBank/DDBJ whole genome shotgun (WGS) entry which is preliminary data.</text>
</comment>
<dbReference type="SMART" id="SM00906">
    <property type="entry name" value="Fungal_trans"/>
    <property type="match status" value="1"/>
</dbReference>
<evidence type="ECO:0000256" key="1">
    <source>
        <dbReference type="ARBA" id="ARBA00023242"/>
    </source>
</evidence>
<protein>
    <submittedName>
        <fullName evidence="4">Fungal specific transcription factor</fullName>
    </submittedName>
</protein>
<feature type="region of interest" description="Disordered" evidence="2">
    <location>
        <begin position="89"/>
        <end position="129"/>
    </location>
</feature>
<dbReference type="CDD" id="cd12148">
    <property type="entry name" value="fungal_TF_MHR"/>
    <property type="match status" value="1"/>
</dbReference>
<dbReference type="AlphaFoldDB" id="A0A8H5KV87"/>
<feature type="region of interest" description="Disordered" evidence="2">
    <location>
        <begin position="629"/>
        <end position="660"/>
    </location>
</feature>
<feature type="compositionally biased region" description="Polar residues" evidence="2">
    <location>
        <begin position="644"/>
        <end position="660"/>
    </location>
</feature>
<dbReference type="Proteomes" id="UP000546213">
    <property type="component" value="Unassembled WGS sequence"/>
</dbReference>
<evidence type="ECO:0000256" key="2">
    <source>
        <dbReference type="SAM" id="MobiDB-lite"/>
    </source>
</evidence>
<dbReference type="PANTHER" id="PTHR46910:SF5">
    <property type="entry name" value="ZN(II)2CYS6 TRANSCRIPTION FACTOR (EUROFUNG)"/>
    <property type="match status" value="1"/>
</dbReference>
<accession>A0A8H5KV87</accession>
<evidence type="ECO:0000259" key="3">
    <source>
        <dbReference type="SMART" id="SM00906"/>
    </source>
</evidence>
<dbReference type="Pfam" id="PF04082">
    <property type="entry name" value="Fungal_trans"/>
    <property type="match status" value="1"/>
</dbReference>
<dbReference type="PANTHER" id="PTHR46910">
    <property type="entry name" value="TRANSCRIPTION FACTOR PDR1"/>
    <property type="match status" value="1"/>
</dbReference>
<dbReference type="GO" id="GO:0006351">
    <property type="term" value="P:DNA-templated transcription"/>
    <property type="evidence" value="ECO:0007669"/>
    <property type="project" value="InterPro"/>
</dbReference>
<feature type="compositionally biased region" description="Basic and acidic residues" evidence="2">
    <location>
        <begin position="14"/>
        <end position="28"/>
    </location>
</feature>
<evidence type="ECO:0000313" key="5">
    <source>
        <dbReference type="Proteomes" id="UP000546213"/>
    </source>
</evidence>
<dbReference type="GO" id="GO:0003700">
    <property type="term" value="F:DNA-binding transcription factor activity"/>
    <property type="evidence" value="ECO:0007669"/>
    <property type="project" value="InterPro"/>
</dbReference>
<dbReference type="EMBL" id="JAAOAS010000327">
    <property type="protein sequence ID" value="KAF5579814.1"/>
    <property type="molecule type" value="Genomic_DNA"/>
</dbReference>
<dbReference type="InterPro" id="IPR007219">
    <property type="entry name" value="XnlR_reg_dom"/>
</dbReference>
<gene>
    <name evidence="4" type="ORF">FPCIR_10878</name>
</gene>
<evidence type="ECO:0000313" key="4">
    <source>
        <dbReference type="EMBL" id="KAF5579814.1"/>
    </source>
</evidence>
<proteinExistence type="predicted"/>
<feature type="domain" description="Xylanolytic transcriptional activator regulatory" evidence="3">
    <location>
        <begin position="335"/>
        <end position="408"/>
    </location>
</feature>
<reference evidence="4 5" key="1">
    <citation type="submission" date="2020-05" db="EMBL/GenBank/DDBJ databases">
        <title>Identification and distribution of gene clusters putatively required for synthesis of sphingolipid metabolism inhibitors in phylogenetically diverse species of the filamentous fungus Fusarium.</title>
        <authorList>
            <person name="Kim H.-S."/>
            <person name="Busman M."/>
            <person name="Brown D.W."/>
            <person name="Divon H."/>
            <person name="Uhlig S."/>
            <person name="Proctor R.H."/>
        </authorList>
    </citation>
    <scope>NUCLEOTIDE SEQUENCE [LARGE SCALE GENOMIC DNA]</scope>
    <source>
        <strain evidence="4 5">NRRL 36939</strain>
    </source>
</reference>
<dbReference type="GO" id="GO:0008270">
    <property type="term" value="F:zinc ion binding"/>
    <property type="evidence" value="ECO:0007669"/>
    <property type="project" value="InterPro"/>
</dbReference>
<dbReference type="OrthoDB" id="103819at2759"/>
<sequence length="718" mass="79463">MENGAADASQLSGREADHLHQEEQHDDIGGVPLSTISASPLQIKRCSSADQIKSVHKPKERRQRVFISEKYEKKIDDIAQKLAELSNALGAGQTPAPGSVPAATASRITTQPSQTAPPSPSNDIGGKLLTPRLEHEGESSLSAQAAFANEFLENAIINKPNGIDIAAEMSSVLQSLRQSLGRDSKQQELEYLYPHARALESGLTLRNLPMPPVDKAFIYLRVAKGIKNPRVRFFWDNEATSFIDVFLKVYSPGGVTHAELIIVNLGLYWLFRQCRQITTDSRQKDDLESQALLCRDNVETVLANLPFHQPCNIATVSSMMMSSLYCLETCKPSAAWDFIASASHLSQTLGLHSKTTMALDPPDLRMNKIRIFWLVYIQEKGLSLRLGRSSTIRDADITIPVPSIEARPNIGYFGRLDKMKELASLQGKIYDQLYSSAALAQPQSVRATRSRALASELEVHANLVGPSDKLYLDAMRQATSEEFVKAIVCTTKVLHLSLYCLIFRAIPTETNQGTMIGSECINRAYQALAAHKEWQSVVATLQDEFLYTYVNLALIHSPFVPYVVVFHHIIETGDRNGLELLQSVIQTLQPAIDSSFSSGAKKEFHLFKALYDAARKYLDTRLSIGCGSRQNASSSAHVPPPAHQQPTLPTPTLNLQNSQTPVSASLEGTAQCMPHQYEAPGDIETDIDQYGDQLGNWLHMNNQMTRALEDSYFWADLT</sequence>
<feature type="region of interest" description="Disordered" evidence="2">
    <location>
        <begin position="1"/>
        <end position="36"/>
    </location>
</feature>
<keyword evidence="5" id="KW-1185">Reference proteome</keyword>